<organism evidence="1 2">
    <name type="scientific">Panicum virgatum</name>
    <name type="common">Blackwell switchgrass</name>
    <dbReference type="NCBI Taxonomy" id="38727"/>
    <lineage>
        <taxon>Eukaryota</taxon>
        <taxon>Viridiplantae</taxon>
        <taxon>Streptophyta</taxon>
        <taxon>Embryophyta</taxon>
        <taxon>Tracheophyta</taxon>
        <taxon>Spermatophyta</taxon>
        <taxon>Magnoliopsida</taxon>
        <taxon>Liliopsida</taxon>
        <taxon>Poales</taxon>
        <taxon>Poaceae</taxon>
        <taxon>PACMAD clade</taxon>
        <taxon>Panicoideae</taxon>
        <taxon>Panicodae</taxon>
        <taxon>Paniceae</taxon>
        <taxon>Panicinae</taxon>
        <taxon>Panicum</taxon>
        <taxon>Panicum sect. Hiantes</taxon>
    </lineage>
</organism>
<feature type="non-terminal residue" evidence="1">
    <location>
        <position position="1"/>
    </location>
</feature>
<evidence type="ECO:0000313" key="1">
    <source>
        <dbReference type="EMBL" id="KAG2602040.1"/>
    </source>
</evidence>
<dbReference type="Proteomes" id="UP000823388">
    <property type="component" value="Chromosome 5K"/>
</dbReference>
<proteinExistence type="predicted"/>
<comment type="caution">
    <text evidence="1">The sequence shown here is derived from an EMBL/GenBank/DDBJ whole genome shotgun (WGS) entry which is preliminary data.</text>
</comment>
<dbReference type="AlphaFoldDB" id="A0A8T0STD9"/>
<name>A0A8T0STD9_PANVG</name>
<sequence>SDATPQLSPHRPQRFPSGSPIVTLAVCARVTNPSHTSCSYPPARLTRRHRASVKLRSPYLFISATYPHPRTQRVTHVRVSTVRTRIQLACDVCGSLGVCHSWSRHGGD</sequence>
<keyword evidence="2" id="KW-1185">Reference proteome</keyword>
<evidence type="ECO:0000313" key="2">
    <source>
        <dbReference type="Proteomes" id="UP000823388"/>
    </source>
</evidence>
<reference evidence="1" key="1">
    <citation type="submission" date="2020-05" db="EMBL/GenBank/DDBJ databases">
        <title>WGS assembly of Panicum virgatum.</title>
        <authorList>
            <person name="Lovell J.T."/>
            <person name="Jenkins J."/>
            <person name="Shu S."/>
            <person name="Juenger T.E."/>
            <person name="Schmutz J."/>
        </authorList>
    </citation>
    <scope>NUCLEOTIDE SEQUENCE</scope>
    <source>
        <strain evidence="1">AP13</strain>
    </source>
</reference>
<gene>
    <name evidence="1" type="ORF">PVAP13_5KG650207</name>
</gene>
<dbReference type="EMBL" id="CM029045">
    <property type="protein sequence ID" value="KAG2602040.1"/>
    <property type="molecule type" value="Genomic_DNA"/>
</dbReference>
<accession>A0A8T0STD9</accession>
<protein>
    <submittedName>
        <fullName evidence="1">Uncharacterized protein</fullName>
    </submittedName>
</protein>
<feature type="non-terminal residue" evidence="1">
    <location>
        <position position="108"/>
    </location>
</feature>